<organism evidence="5 6">
    <name type="scientific">Vibrio gallaecicus</name>
    <dbReference type="NCBI Taxonomy" id="552386"/>
    <lineage>
        <taxon>Bacteria</taxon>
        <taxon>Pseudomonadati</taxon>
        <taxon>Pseudomonadota</taxon>
        <taxon>Gammaproteobacteria</taxon>
        <taxon>Vibrionales</taxon>
        <taxon>Vibrionaceae</taxon>
        <taxon>Vibrio</taxon>
    </lineage>
</organism>
<dbReference type="InterPro" id="IPR001763">
    <property type="entry name" value="Rhodanese-like_dom"/>
</dbReference>
<dbReference type="InterPro" id="IPR045078">
    <property type="entry name" value="TST/MPST-like"/>
</dbReference>
<evidence type="ECO:0000256" key="1">
    <source>
        <dbReference type="ARBA" id="ARBA00022679"/>
    </source>
</evidence>
<dbReference type="Pfam" id="PF00581">
    <property type="entry name" value="Rhodanese"/>
    <property type="match status" value="2"/>
</dbReference>
<feature type="transmembrane region" description="Helical" evidence="3">
    <location>
        <begin position="232"/>
        <end position="252"/>
    </location>
</feature>
<dbReference type="EMBL" id="JBFRUW010000099">
    <property type="protein sequence ID" value="MFA0570620.1"/>
    <property type="molecule type" value="Genomic_DNA"/>
</dbReference>
<evidence type="ECO:0000256" key="2">
    <source>
        <dbReference type="ARBA" id="ARBA00022737"/>
    </source>
</evidence>
<comment type="caution">
    <text evidence="5">The sequence shown here is derived from an EMBL/GenBank/DDBJ whole genome shotgun (WGS) entry which is preliminary data.</text>
</comment>
<dbReference type="SUPFAM" id="SSF52821">
    <property type="entry name" value="Rhodanese/Cell cycle control phosphatase"/>
    <property type="match status" value="2"/>
</dbReference>
<dbReference type="CDD" id="cd01449">
    <property type="entry name" value="TST_Repeat_2"/>
    <property type="match status" value="1"/>
</dbReference>
<protein>
    <submittedName>
        <fullName evidence="5">Sulfurtransferase</fullName>
    </submittedName>
</protein>
<dbReference type="SMART" id="SM00450">
    <property type="entry name" value="RHOD"/>
    <property type="match status" value="2"/>
</dbReference>
<keyword evidence="3" id="KW-1133">Transmembrane helix</keyword>
<dbReference type="CDD" id="cd01448">
    <property type="entry name" value="TST_Repeat_1"/>
    <property type="match status" value="1"/>
</dbReference>
<reference evidence="5 6" key="1">
    <citation type="journal article" date="2024" name="ISME J.">
        <title>Tailless and filamentous prophages are predominant in marine Vibrio.</title>
        <authorList>
            <person name="Steensen K."/>
            <person name="Seneca J."/>
            <person name="Bartlau N."/>
            <person name="Yu X.A."/>
            <person name="Hussain F.A."/>
            <person name="Polz M.F."/>
        </authorList>
    </citation>
    <scope>NUCLEOTIDE SEQUENCE [LARGE SCALE GENOMIC DNA]</scope>
    <source>
        <strain evidence="5 6">10N.222.51.A1</strain>
    </source>
</reference>
<keyword evidence="3" id="KW-0472">Membrane</keyword>
<dbReference type="PANTHER" id="PTHR11364:SF27">
    <property type="entry name" value="SULFURTRANSFERASE"/>
    <property type="match status" value="1"/>
</dbReference>
<keyword evidence="1" id="KW-0808">Transferase</keyword>
<feature type="domain" description="Rhodanese" evidence="4">
    <location>
        <begin position="16"/>
        <end position="132"/>
    </location>
</feature>
<dbReference type="PROSITE" id="PS50206">
    <property type="entry name" value="RHODANESE_3"/>
    <property type="match status" value="2"/>
</dbReference>
<accession>A0ABV4NGN6</accession>
<name>A0ABV4NGN6_9VIBR</name>
<keyword evidence="3" id="KW-0812">Transmembrane</keyword>
<dbReference type="Gene3D" id="3.40.250.10">
    <property type="entry name" value="Rhodanese-like domain"/>
    <property type="match status" value="2"/>
</dbReference>
<sequence length="284" mass="31295">MNPILISAEQLQTIYNDPDTIILDASIEFQIPGESPKVTGQMIPNAIQFDYDKDFCNRHTLLPHMFPSEKHFNERAQALGINNSSTIVIYDNAGTYASPRAWWMFKAMGHNKVLILDGGLPAWIKNGGATTADYREVTQDGDFSGTLEHGYFINAQQVLTHSNAQSANIIDARSQARFDSKVPEPRKGLRSGHIPHSLCLPFASVLNDGHLKDTQDLKNIFNQLPLDESNPMIFSCGSGVTACILLVASYIAGYQNSMSIYDGSWTEWGADSNLPIAVTQNLSS</sequence>
<gene>
    <name evidence="5" type="ORF">AB4566_20395</name>
</gene>
<evidence type="ECO:0000256" key="3">
    <source>
        <dbReference type="SAM" id="Phobius"/>
    </source>
</evidence>
<dbReference type="RefSeq" id="WP_273295147.1">
    <property type="nucleotide sequence ID" value="NZ_JBFRUW010000099.1"/>
</dbReference>
<dbReference type="PANTHER" id="PTHR11364">
    <property type="entry name" value="THIOSULFATE SULFERTANSFERASE"/>
    <property type="match status" value="1"/>
</dbReference>
<evidence type="ECO:0000313" key="5">
    <source>
        <dbReference type="EMBL" id="MFA0570620.1"/>
    </source>
</evidence>
<evidence type="ECO:0000313" key="6">
    <source>
        <dbReference type="Proteomes" id="UP001570417"/>
    </source>
</evidence>
<dbReference type="Proteomes" id="UP001570417">
    <property type="component" value="Unassembled WGS sequence"/>
</dbReference>
<evidence type="ECO:0000259" key="4">
    <source>
        <dbReference type="PROSITE" id="PS50206"/>
    </source>
</evidence>
<proteinExistence type="predicted"/>
<dbReference type="InterPro" id="IPR036873">
    <property type="entry name" value="Rhodanese-like_dom_sf"/>
</dbReference>
<feature type="domain" description="Rhodanese" evidence="4">
    <location>
        <begin position="163"/>
        <end position="277"/>
    </location>
</feature>
<keyword evidence="2" id="KW-0677">Repeat</keyword>
<keyword evidence="6" id="KW-1185">Reference proteome</keyword>